<evidence type="ECO:0000313" key="4">
    <source>
        <dbReference type="Proteomes" id="UP000576082"/>
    </source>
</evidence>
<dbReference type="EMBL" id="JABANE010000088">
    <property type="protein sequence ID" value="NME71173.1"/>
    <property type="molecule type" value="Genomic_DNA"/>
</dbReference>
<reference evidence="3 4" key="1">
    <citation type="submission" date="2020-04" db="EMBL/GenBank/DDBJ databases">
        <title>Flammeovirga sp. SR4, a novel species isolated from seawater.</title>
        <authorList>
            <person name="Wang X."/>
        </authorList>
    </citation>
    <scope>NUCLEOTIDE SEQUENCE [LARGE SCALE GENOMIC DNA]</scope>
    <source>
        <strain evidence="3 4">ATCC 23126</strain>
    </source>
</reference>
<protein>
    <submittedName>
        <fullName evidence="3">Thioredoxin family protein</fullName>
    </submittedName>
</protein>
<dbReference type="Pfam" id="PF13098">
    <property type="entry name" value="Thioredoxin_2"/>
    <property type="match status" value="1"/>
</dbReference>
<keyword evidence="4" id="KW-1185">Reference proteome</keyword>
<dbReference type="PROSITE" id="PS51352">
    <property type="entry name" value="THIOREDOXIN_2"/>
    <property type="match status" value="1"/>
</dbReference>
<keyword evidence="1" id="KW-0732">Signal</keyword>
<dbReference type="Gene3D" id="3.40.30.10">
    <property type="entry name" value="Glutaredoxin"/>
    <property type="match status" value="1"/>
</dbReference>
<comment type="caution">
    <text evidence="3">The sequence shown here is derived from an EMBL/GenBank/DDBJ whole genome shotgun (WGS) entry which is preliminary data.</text>
</comment>
<dbReference type="GO" id="GO:0005737">
    <property type="term" value="C:cytoplasm"/>
    <property type="evidence" value="ECO:0007669"/>
    <property type="project" value="TreeGrafter"/>
</dbReference>
<dbReference type="GO" id="GO:0015035">
    <property type="term" value="F:protein-disulfide reductase activity"/>
    <property type="evidence" value="ECO:0007669"/>
    <property type="project" value="TreeGrafter"/>
</dbReference>
<feature type="domain" description="Thioredoxin" evidence="2">
    <location>
        <begin position="6"/>
        <end position="134"/>
    </location>
</feature>
<dbReference type="PANTHER" id="PTHR45663">
    <property type="entry name" value="GEO12009P1"/>
    <property type="match status" value="1"/>
</dbReference>
<sequence length="398" mass="45523">MRKLNLTFLFTVLTFTLHAQGIQFSEGTWEEAKVEAKKTNKHLFVDAYTTWCGPCKYLKEKIFPVKEVGDVYNANYISIALDMEKGEGIDFAKKYRVKAFPTLLYFSPDGQIVDQKVGGAKPKEFAQWGKDALDPSKQLFALKRKIESEESPSKERLRNYLLISYESLSPNEKMLSSWLDMLVEEDYNDPENLKLIGKAVTQATIHSKVVAVYQKHSEAVIKALGYGSEKSIDLGLALRTLYDISDTATEEEWEQEKALILKTVERSDVEADMMSEDAKYWISKKEWGKASQSVDKAVMLFDAKNDKYVFELLNDFSWQFYEAGVEAKYMKKALTWANRSVLIKASFYNLDTQAHILYTLGKYEEAKVAAEKAIKHGKRKKNDYSGTQKLLDKINSVL</sequence>
<proteinExistence type="predicted"/>
<gene>
    <name evidence="3" type="ORF">HHU12_24630</name>
</gene>
<organism evidence="3 4">
    <name type="scientific">Flammeovirga aprica JL-4</name>
    <dbReference type="NCBI Taxonomy" id="694437"/>
    <lineage>
        <taxon>Bacteria</taxon>
        <taxon>Pseudomonadati</taxon>
        <taxon>Bacteroidota</taxon>
        <taxon>Cytophagia</taxon>
        <taxon>Cytophagales</taxon>
        <taxon>Flammeovirgaceae</taxon>
        <taxon>Flammeovirga</taxon>
    </lineage>
</organism>
<dbReference type="SUPFAM" id="SSF52833">
    <property type="entry name" value="Thioredoxin-like"/>
    <property type="match status" value="1"/>
</dbReference>
<dbReference type="PANTHER" id="PTHR45663:SF11">
    <property type="entry name" value="GEO12009P1"/>
    <property type="match status" value="1"/>
</dbReference>
<dbReference type="InterPro" id="IPR012336">
    <property type="entry name" value="Thioredoxin-like_fold"/>
</dbReference>
<dbReference type="InterPro" id="IPR036249">
    <property type="entry name" value="Thioredoxin-like_sf"/>
</dbReference>
<dbReference type="CDD" id="cd02947">
    <property type="entry name" value="TRX_family"/>
    <property type="match status" value="1"/>
</dbReference>
<feature type="signal peptide" evidence="1">
    <location>
        <begin position="1"/>
        <end position="19"/>
    </location>
</feature>
<evidence type="ECO:0000256" key="1">
    <source>
        <dbReference type="SAM" id="SignalP"/>
    </source>
</evidence>
<evidence type="ECO:0000313" key="3">
    <source>
        <dbReference type="EMBL" id="NME71173.1"/>
    </source>
</evidence>
<dbReference type="Proteomes" id="UP000576082">
    <property type="component" value="Unassembled WGS sequence"/>
</dbReference>
<dbReference type="AlphaFoldDB" id="A0A7X9XBY0"/>
<evidence type="ECO:0000259" key="2">
    <source>
        <dbReference type="PROSITE" id="PS51352"/>
    </source>
</evidence>
<feature type="chain" id="PRO_5030878750" evidence="1">
    <location>
        <begin position="20"/>
        <end position="398"/>
    </location>
</feature>
<dbReference type="InterPro" id="IPR013766">
    <property type="entry name" value="Thioredoxin_domain"/>
</dbReference>
<name>A0A7X9XBY0_9BACT</name>
<accession>A0A7X9XBY0</accession>
<dbReference type="RefSeq" id="WP_169659396.1">
    <property type="nucleotide sequence ID" value="NZ_JABANE010000088.1"/>
</dbReference>